<dbReference type="Pfam" id="PF01790">
    <property type="entry name" value="LGT"/>
    <property type="match status" value="1"/>
</dbReference>
<comment type="catalytic activity">
    <reaction evidence="7">
        <text>L-cysteinyl-[prolipoprotein] + a 1,2-diacyl-sn-glycero-3-phospho-(1'-sn-glycerol) = an S-1,2-diacyl-sn-glyceryl-L-cysteinyl-[prolipoprotein] + sn-glycerol 1-phosphate + H(+)</text>
        <dbReference type="Rhea" id="RHEA:56712"/>
        <dbReference type="Rhea" id="RHEA-COMP:14679"/>
        <dbReference type="Rhea" id="RHEA-COMP:14680"/>
        <dbReference type="ChEBI" id="CHEBI:15378"/>
        <dbReference type="ChEBI" id="CHEBI:29950"/>
        <dbReference type="ChEBI" id="CHEBI:57685"/>
        <dbReference type="ChEBI" id="CHEBI:64716"/>
        <dbReference type="ChEBI" id="CHEBI:140658"/>
        <dbReference type="EC" id="2.5.1.145"/>
    </reaction>
</comment>
<dbReference type="UniPathway" id="UPA00664"/>
<proteinExistence type="inferred from homology"/>
<dbReference type="EC" id="2.5.1.145" evidence="7"/>
<feature type="transmembrane region" description="Helical" evidence="7">
    <location>
        <begin position="225"/>
        <end position="244"/>
    </location>
</feature>
<dbReference type="PANTHER" id="PTHR30589:SF0">
    <property type="entry name" value="PHOSPHATIDYLGLYCEROL--PROLIPOPROTEIN DIACYLGLYCERYL TRANSFERASE"/>
    <property type="match status" value="1"/>
</dbReference>
<dbReference type="InterPro" id="IPR001640">
    <property type="entry name" value="Lgt"/>
</dbReference>
<dbReference type="GO" id="GO:0008961">
    <property type="term" value="F:phosphatidylglycerol-prolipoprotein diacylglyceryl transferase activity"/>
    <property type="evidence" value="ECO:0007669"/>
    <property type="project" value="UniProtKB-UniRule"/>
</dbReference>
<keyword evidence="5 7" id="KW-1133">Transmembrane helix</keyword>
<feature type="transmembrane region" description="Helical" evidence="7">
    <location>
        <begin position="163"/>
        <end position="180"/>
    </location>
</feature>
<keyword evidence="6 7" id="KW-0472">Membrane</keyword>
<comment type="subcellular location">
    <subcellularLocation>
        <location evidence="7">Cell membrane</location>
        <topology evidence="7">Multi-pass membrane protein</topology>
    </subcellularLocation>
</comment>
<evidence type="ECO:0000313" key="9">
    <source>
        <dbReference type="Proteomes" id="UP000178187"/>
    </source>
</evidence>
<feature type="transmembrane region" description="Helical" evidence="7">
    <location>
        <begin position="187"/>
        <end position="205"/>
    </location>
</feature>
<keyword evidence="2 7" id="KW-1003">Cell membrane</keyword>
<keyword evidence="3 7" id="KW-0808">Transferase</keyword>
<evidence type="ECO:0000256" key="2">
    <source>
        <dbReference type="ARBA" id="ARBA00022475"/>
    </source>
</evidence>
<keyword evidence="8" id="KW-0449">Lipoprotein</keyword>
<evidence type="ECO:0000256" key="1">
    <source>
        <dbReference type="ARBA" id="ARBA00007150"/>
    </source>
</evidence>
<feature type="transmembrane region" description="Helical" evidence="7">
    <location>
        <begin position="87"/>
        <end position="105"/>
    </location>
</feature>
<dbReference type="AlphaFoldDB" id="A0A1G1KS40"/>
<dbReference type="PANTHER" id="PTHR30589">
    <property type="entry name" value="PROLIPOPROTEIN DIACYLGLYCERYL TRANSFERASE"/>
    <property type="match status" value="1"/>
</dbReference>
<evidence type="ECO:0000256" key="3">
    <source>
        <dbReference type="ARBA" id="ARBA00022679"/>
    </source>
</evidence>
<feature type="binding site" evidence="7">
    <location>
        <position position="130"/>
    </location>
    <ligand>
        <name>a 1,2-diacyl-sn-glycero-3-phospho-(1'-sn-glycerol)</name>
        <dbReference type="ChEBI" id="CHEBI:64716"/>
    </ligand>
</feature>
<feature type="transmembrane region" description="Helical" evidence="7">
    <location>
        <begin position="117"/>
        <end position="143"/>
    </location>
</feature>
<gene>
    <name evidence="7" type="primary">lgt</name>
    <name evidence="8" type="ORF">A3G33_11610</name>
</gene>
<comment type="caution">
    <text evidence="8">The sequence shown here is derived from an EMBL/GenBank/DDBJ whole genome shotgun (WGS) entry which is preliminary data.</text>
</comment>
<evidence type="ECO:0000256" key="5">
    <source>
        <dbReference type="ARBA" id="ARBA00022989"/>
    </source>
</evidence>
<keyword evidence="4 7" id="KW-0812">Transmembrane</keyword>
<evidence type="ECO:0000256" key="4">
    <source>
        <dbReference type="ARBA" id="ARBA00022692"/>
    </source>
</evidence>
<protein>
    <recommendedName>
        <fullName evidence="7">Phosphatidylglycerol--prolipoprotein diacylglyceryl transferase</fullName>
        <ecNumber evidence="7">2.5.1.145</ecNumber>
    </recommendedName>
</protein>
<organism evidence="8 9">
    <name type="scientific">Candidatus Danuiimicrobium aquiferis</name>
    <dbReference type="NCBI Taxonomy" id="1801832"/>
    <lineage>
        <taxon>Bacteria</taxon>
        <taxon>Pseudomonadati</taxon>
        <taxon>Candidatus Omnitrophota</taxon>
        <taxon>Candidatus Danuiimicrobium</taxon>
    </lineage>
</organism>
<evidence type="ECO:0000256" key="7">
    <source>
        <dbReference type="HAMAP-Rule" id="MF_01147"/>
    </source>
</evidence>
<dbReference type="GO" id="GO:0042158">
    <property type="term" value="P:lipoprotein biosynthetic process"/>
    <property type="evidence" value="ECO:0007669"/>
    <property type="project" value="UniProtKB-UniRule"/>
</dbReference>
<dbReference type="GO" id="GO:0005886">
    <property type="term" value="C:plasma membrane"/>
    <property type="evidence" value="ECO:0007669"/>
    <property type="project" value="UniProtKB-SubCell"/>
</dbReference>
<dbReference type="EMBL" id="MHFR01000060">
    <property type="protein sequence ID" value="OGW95635.1"/>
    <property type="molecule type" value="Genomic_DNA"/>
</dbReference>
<evidence type="ECO:0000313" key="8">
    <source>
        <dbReference type="EMBL" id="OGW95635.1"/>
    </source>
</evidence>
<dbReference type="HAMAP" id="MF_01147">
    <property type="entry name" value="Lgt"/>
    <property type="match status" value="1"/>
</dbReference>
<evidence type="ECO:0000256" key="6">
    <source>
        <dbReference type="ARBA" id="ARBA00023136"/>
    </source>
</evidence>
<accession>A0A1G1KS40</accession>
<dbReference type="NCBIfam" id="TIGR00544">
    <property type="entry name" value="lgt"/>
    <property type="match status" value="1"/>
</dbReference>
<feature type="transmembrane region" description="Helical" evidence="7">
    <location>
        <begin position="6"/>
        <end position="32"/>
    </location>
</feature>
<comment type="function">
    <text evidence="7">Catalyzes the transfer of the diacylglyceryl group from phosphatidylglycerol to the sulfhydryl group of the N-terminal cysteine of a prolipoprotein, the first step in the formation of mature lipoproteins.</text>
</comment>
<dbReference type="Proteomes" id="UP000178187">
    <property type="component" value="Unassembled WGS sequence"/>
</dbReference>
<comment type="pathway">
    <text evidence="7">Protein modification; lipoprotein biosynthesis (diacylglyceryl transfer).</text>
</comment>
<comment type="similarity">
    <text evidence="1 7">Belongs to the Lgt family.</text>
</comment>
<sequence length="247" mass="28298">MYPKLFSIGFLTIYSYGAAVAVGVLCAILFLRRHAKRVNLSSETMVDLAFVTIFAGFLNARIFYVVQFWKLYEANPVDMLKIWEGGLVYYGGLIGGVIGFCVYVFRKKLNIWKLLDLFVPGLAIAQGFGRIGCFLNGCCFGKSTTLPWGVQFPFPAGPVHPVQLYESAFCFVLAILLYLIWKNRSRVGFVSFVYFAGYSVFRFFIEFLRGDNEKWWLSLTVSQWISLGILFVCIPFLIYFLQIWKKK</sequence>
<reference evidence="8 9" key="1">
    <citation type="journal article" date="2016" name="Nat. Commun.">
        <title>Thousands of microbial genomes shed light on interconnected biogeochemical processes in an aquifer system.</title>
        <authorList>
            <person name="Anantharaman K."/>
            <person name="Brown C.T."/>
            <person name="Hug L.A."/>
            <person name="Sharon I."/>
            <person name="Castelle C.J."/>
            <person name="Probst A.J."/>
            <person name="Thomas B.C."/>
            <person name="Singh A."/>
            <person name="Wilkins M.J."/>
            <person name="Karaoz U."/>
            <person name="Brodie E.L."/>
            <person name="Williams K.H."/>
            <person name="Hubbard S.S."/>
            <person name="Banfield J.F."/>
        </authorList>
    </citation>
    <scope>NUCLEOTIDE SEQUENCE [LARGE SCALE GENOMIC DNA]</scope>
</reference>
<feature type="transmembrane region" description="Helical" evidence="7">
    <location>
        <begin position="44"/>
        <end position="67"/>
    </location>
</feature>
<name>A0A1G1KS40_9BACT</name>